<organism evidence="1">
    <name type="scientific">bioreactor metagenome</name>
    <dbReference type="NCBI Taxonomy" id="1076179"/>
    <lineage>
        <taxon>unclassified sequences</taxon>
        <taxon>metagenomes</taxon>
        <taxon>ecological metagenomes</taxon>
    </lineage>
</organism>
<dbReference type="EMBL" id="VSSQ01087703">
    <property type="protein sequence ID" value="MPN34585.1"/>
    <property type="molecule type" value="Genomic_DNA"/>
</dbReference>
<evidence type="ECO:0000313" key="1">
    <source>
        <dbReference type="EMBL" id="MPN34585.1"/>
    </source>
</evidence>
<proteinExistence type="predicted"/>
<accession>A0A645H6H5</accession>
<gene>
    <name evidence="1" type="ORF">SDC9_182079</name>
</gene>
<protein>
    <submittedName>
        <fullName evidence="1">Uncharacterized protein</fullName>
    </submittedName>
</protein>
<sequence length="87" mass="9729">MQIGISTKSFLDTFTKSLNSVGLIAQQQYKMVCTCVSSHLVIPTLLVKHSAQCSDKAISCFEAVNFIDVTKVRYVRISNNIRVTWCV</sequence>
<reference evidence="1" key="1">
    <citation type="submission" date="2019-08" db="EMBL/GenBank/DDBJ databases">
        <authorList>
            <person name="Kucharzyk K."/>
            <person name="Murdoch R.W."/>
            <person name="Higgins S."/>
            <person name="Loffler F."/>
        </authorList>
    </citation>
    <scope>NUCLEOTIDE SEQUENCE</scope>
</reference>
<dbReference type="AlphaFoldDB" id="A0A645H6H5"/>
<comment type="caution">
    <text evidence="1">The sequence shown here is derived from an EMBL/GenBank/DDBJ whole genome shotgun (WGS) entry which is preliminary data.</text>
</comment>
<name>A0A645H6H5_9ZZZZ</name>